<name>A0A8H5G1F8_9AGAR</name>
<evidence type="ECO:0000256" key="2">
    <source>
        <dbReference type="SAM" id="Phobius"/>
    </source>
</evidence>
<dbReference type="AlphaFoldDB" id="A0A8H5G1F8"/>
<reference evidence="3 4" key="1">
    <citation type="journal article" date="2020" name="ISME J.">
        <title>Uncovering the hidden diversity of litter-decomposition mechanisms in mushroom-forming fungi.</title>
        <authorList>
            <person name="Floudas D."/>
            <person name="Bentzer J."/>
            <person name="Ahren D."/>
            <person name="Johansson T."/>
            <person name="Persson P."/>
            <person name="Tunlid A."/>
        </authorList>
    </citation>
    <scope>NUCLEOTIDE SEQUENCE [LARGE SCALE GENOMIC DNA]</scope>
    <source>
        <strain evidence="3 4">CBS 291.85</strain>
    </source>
</reference>
<keyword evidence="2" id="KW-1133">Transmembrane helix</keyword>
<dbReference type="OrthoDB" id="3142841at2759"/>
<organism evidence="3 4">
    <name type="scientific">Tetrapyrgos nigripes</name>
    <dbReference type="NCBI Taxonomy" id="182062"/>
    <lineage>
        <taxon>Eukaryota</taxon>
        <taxon>Fungi</taxon>
        <taxon>Dikarya</taxon>
        <taxon>Basidiomycota</taxon>
        <taxon>Agaricomycotina</taxon>
        <taxon>Agaricomycetes</taxon>
        <taxon>Agaricomycetidae</taxon>
        <taxon>Agaricales</taxon>
        <taxon>Marasmiineae</taxon>
        <taxon>Marasmiaceae</taxon>
        <taxon>Tetrapyrgos</taxon>
    </lineage>
</organism>
<feature type="region of interest" description="Disordered" evidence="1">
    <location>
        <begin position="1"/>
        <end position="52"/>
    </location>
</feature>
<keyword evidence="4" id="KW-1185">Reference proteome</keyword>
<dbReference type="SUPFAM" id="SSF52343">
    <property type="entry name" value="Ferredoxin reductase-like, C-terminal NADP-linked domain"/>
    <property type="match status" value="1"/>
</dbReference>
<proteinExistence type="predicted"/>
<dbReference type="PANTHER" id="PTHR33927:SF5">
    <property type="entry name" value="ENZYME, PUTATIVE (AFU_ORTHOLOGUE AFUA_8G01222)-RELATED"/>
    <property type="match status" value="1"/>
</dbReference>
<sequence length="507" mass="56798">MSSSSSSSDATSQNSVDVEKDPGRDLTIPVSAPSTSASSSSSESLPCDSSVVKDEQLEPEPITFTLPDKKGHSSFTRWLDYIFFSYYRKTFSIIFAANLIAFIVLIVHNRGWPLAPEVGTAASSNLMVALLFRQENFVNLVYEIAVACPHSVPLWIRRRLAKVFHYGGAHSGAGVAAVVWYIMYTVVTTRDYILLHNHASLANLITSYVLCTMFCLILAGAHPTFRRKYHDYFEAMHRYSGWVALVTFWIHSVFAGEEYRKRDEHPKSLGMYLITTPNFWTLVVSTSCSFLSWGRLRLREVYPEHLSDHAIRLHFKYRDMRPFYGLKVSTRPLAEWHAFATIPDDDGTGSGSKGFSIVISNAGDWTKATIQNPPKKLWVRGYPLHGLLFTSKLFKRIVVVATGSGIGPCLSLLYADVTPRRVLWSTPNPSTTFGDKIVEAVTKADPNALIWNTRPQGRPDMIKLTWQLVQESNAEAVFIISNPKITRKVVYGMESRGIAAYGAIFDS</sequence>
<dbReference type="PANTHER" id="PTHR33927">
    <property type="entry name" value="TRANSMEMBRANE PROTEIN"/>
    <property type="match status" value="1"/>
</dbReference>
<comment type="caution">
    <text evidence="3">The sequence shown here is derived from an EMBL/GenBank/DDBJ whole genome shotgun (WGS) entry which is preliminary data.</text>
</comment>
<evidence type="ECO:0000313" key="4">
    <source>
        <dbReference type="Proteomes" id="UP000559256"/>
    </source>
</evidence>
<dbReference type="EMBL" id="JAACJM010000054">
    <property type="protein sequence ID" value="KAF5356578.1"/>
    <property type="molecule type" value="Genomic_DNA"/>
</dbReference>
<evidence type="ECO:0000313" key="3">
    <source>
        <dbReference type="EMBL" id="KAF5356578.1"/>
    </source>
</evidence>
<gene>
    <name evidence="3" type="ORF">D9758_008246</name>
</gene>
<feature type="transmembrane region" description="Helical" evidence="2">
    <location>
        <begin position="199"/>
        <end position="219"/>
    </location>
</feature>
<keyword evidence="2" id="KW-0812">Transmembrane</keyword>
<protein>
    <recommendedName>
        <fullName evidence="5">Nonribosomal peptide synthetase 12</fullName>
    </recommendedName>
</protein>
<feature type="transmembrane region" description="Helical" evidence="2">
    <location>
        <begin position="163"/>
        <end position="187"/>
    </location>
</feature>
<evidence type="ECO:0008006" key="5">
    <source>
        <dbReference type="Google" id="ProtNLM"/>
    </source>
</evidence>
<evidence type="ECO:0000256" key="1">
    <source>
        <dbReference type="SAM" id="MobiDB-lite"/>
    </source>
</evidence>
<dbReference type="InterPro" id="IPR039261">
    <property type="entry name" value="FNR_nucleotide-bd"/>
</dbReference>
<feature type="transmembrane region" description="Helical" evidence="2">
    <location>
        <begin position="269"/>
        <end position="293"/>
    </location>
</feature>
<dbReference type="Proteomes" id="UP000559256">
    <property type="component" value="Unassembled WGS sequence"/>
</dbReference>
<accession>A0A8H5G1F8</accession>
<feature type="transmembrane region" description="Helical" evidence="2">
    <location>
        <begin position="239"/>
        <end position="257"/>
    </location>
</feature>
<dbReference type="InterPro" id="IPR052979">
    <property type="entry name" value="Adenylate-forming_domain"/>
</dbReference>
<feature type="compositionally biased region" description="Low complexity" evidence="1">
    <location>
        <begin position="31"/>
        <end position="50"/>
    </location>
</feature>
<feature type="transmembrane region" description="Helical" evidence="2">
    <location>
        <begin position="90"/>
        <end position="108"/>
    </location>
</feature>
<keyword evidence="2" id="KW-0472">Membrane</keyword>